<dbReference type="FunFam" id="3.20.20.100:FF:000002">
    <property type="entry name" value="2,5-diketo-D-gluconic acid reductase A"/>
    <property type="match status" value="1"/>
</dbReference>
<dbReference type="GeneID" id="74900907"/>
<dbReference type="PANTHER" id="PTHR43827">
    <property type="entry name" value="2,5-DIKETO-D-GLUCONIC ACID REDUCTASE"/>
    <property type="match status" value="1"/>
</dbReference>
<keyword evidence="3" id="KW-0560">Oxidoreductase</keyword>
<reference evidence="9 10" key="1">
    <citation type="submission" date="2018-12" db="EMBL/GenBank/DDBJ databases">
        <title>Corynebacterium sanguinis sp. nov., a clinically-associated and environmental corynebacterium.</title>
        <authorList>
            <person name="Gonzales-Siles L."/>
            <person name="Jaen-Luchoro D."/>
            <person name="Cardew S."/>
            <person name="Inganas E."/>
            <person name="Ohlen M."/>
            <person name="Jensie-Markopolous S."/>
            <person name="Pinyeiro-Iglesias B."/>
            <person name="Molin K."/>
            <person name="Skovbjerg S."/>
            <person name="Svensson-Stadler L."/>
            <person name="Funke G."/>
            <person name="Moore E.R.B."/>
        </authorList>
    </citation>
    <scope>NUCLEOTIDE SEQUENCE [LARGE SCALE GENOMIC DNA]</scope>
    <source>
        <strain evidence="9 10">58734</strain>
    </source>
</reference>
<sequence>MRIPATTLNNGTELPLLGLGTYKLVGAEAETIVRTAIELGYRHIDTAALYGNEEEVGRAINDAIAAGDVTRDELIVTTKLWNDDQDRVEEAFEESLRRLGLDYIDIYLVHWPWPQRGLYAQAFERVARLKEGGALKAAGVANFYPEVLSEVIAATGVTPVLNQVELHVGFTQPELRDFHSSHGICTEAWAPLARGENFSEPEIGAIADAHGATPAQVVLAHLMRHGCSVIPKTSNPQRLVENLGAVDVALSEAEIAALDGIAGERMSGDPLTFPGDVD</sequence>
<evidence type="ECO:0000256" key="5">
    <source>
        <dbReference type="PIRSR" id="PIRSR000097-2"/>
    </source>
</evidence>
<dbReference type="InterPro" id="IPR036812">
    <property type="entry name" value="NAD(P)_OxRdtase_dom_sf"/>
</dbReference>
<dbReference type="Proteomes" id="UP000336646">
    <property type="component" value="Unassembled WGS sequence"/>
</dbReference>
<dbReference type="OrthoDB" id="9804790at2"/>
<dbReference type="PRINTS" id="PR00069">
    <property type="entry name" value="ALDKETRDTASE"/>
</dbReference>
<dbReference type="Gene3D" id="3.20.20.100">
    <property type="entry name" value="NADP-dependent oxidoreductase domain"/>
    <property type="match status" value="1"/>
</dbReference>
<comment type="similarity">
    <text evidence="1">Belongs to the aldo/keto reductase family.</text>
</comment>
<feature type="domain" description="NADP-dependent oxidoreductase" evidence="7">
    <location>
        <begin position="17"/>
        <end position="261"/>
    </location>
</feature>
<dbReference type="PROSITE" id="PS00063">
    <property type="entry name" value="ALDOKETO_REDUCTASE_3"/>
    <property type="match status" value="1"/>
</dbReference>
<evidence type="ECO:0000256" key="6">
    <source>
        <dbReference type="PIRSR" id="PIRSR000097-3"/>
    </source>
</evidence>
<feature type="active site" description="Proton donor" evidence="4">
    <location>
        <position position="50"/>
    </location>
</feature>
<evidence type="ECO:0000256" key="2">
    <source>
        <dbReference type="ARBA" id="ARBA00022857"/>
    </source>
</evidence>
<dbReference type="AlphaFoldDB" id="A0A6C1TWZ9"/>
<dbReference type="PROSITE" id="PS00798">
    <property type="entry name" value="ALDOKETO_REDUCTASE_1"/>
    <property type="match status" value="1"/>
</dbReference>
<dbReference type="PIRSF" id="PIRSF000097">
    <property type="entry name" value="AKR"/>
    <property type="match status" value="1"/>
</dbReference>
<dbReference type="GO" id="GO:0016616">
    <property type="term" value="F:oxidoreductase activity, acting on the CH-OH group of donors, NAD or NADP as acceptor"/>
    <property type="evidence" value="ECO:0007669"/>
    <property type="project" value="UniProtKB-ARBA"/>
</dbReference>
<proteinExistence type="inferred from homology"/>
<evidence type="ECO:0000313" key="11">
    <source>
        <dbReference type="Proteomes" id="UP000580709"/>
    </source>
</evidence>
<dbReference type="EMBL" id="RXIR01000026">
    <property type="protein sequence ID" value="TVS26777.1"/>
    <property type="molecule type" value="Genomic_DNA"/>
</dbReference>
<evidence type="ECO:0000313" key="9">
    <source>
        <dbReference type="EMBL" id="TVS26777.1"/>
    </source>
</evidence>
<name>A0A6C1TWZ9_9CORY</name>
<evidence type="ECO:0000256" key="3">
    <source>
        <dbReference type="ARBA" id="ARBA00023002"/>
    </source>
</evidence>
<dbReference type="CDD" id="cd19071">
    <property type="entry name" value="AKR_AKR1-5-like"/>
    <property type="match status" value="1"/>
</dbReference>
<dbReference type="PANTHER" id="PTHR43827:SF3">
    <property type="entry name" value="NADP-DEPENDENT OXIDOREDUCTASE DOMAIN-CONTAINING PROTEIN"/>
    <property type="match status" value="1"/>
</dbReference>
<feature type="site" description="Lowers pKa of active site Tyr" evidence="6">
    <location>
        <position position="79"/>
    </location>
</feature>
<dbReference type="InterPro" id="IPR023210">
    <property type="entry name" value="NADP_OxRdtase_dom"/>
</dbReference>
<dbReference type="InterPro" id="IPR020471">
    <property type="entry name" value="AKR"/>
</dbReference>
<dbReference type="Pfam" id="PF00248">
    <property type="entry name" value="Aldo_ket_red"/>
    <property type="match status" value="1"/>
</dbReference>
<reference evidence="8 11" key="2">
    <citation type="submission" date="2020-07" db="EMBL/GenBank/DDBJ databases">
        <authorList>
            <person name="Khare M."/>
        </authorList>
    </citation>
    <scope>NUCLEOTIDE SEQUENCE [LARGE SCALE GENOMIC DNA]</scope>
    <source>
        <strain evidence="8 11">P8776</strain>
    </source>
</reference>
<evidence type="ECO:0000259" key="7">
    <source>
        <dbReference type="Pfam" id="PF00248"/>
    </source>
</evidence>
<comment type="caution">
    <text evidence="9">The sequence shown here is derived from an EMBL/GenBank/DDBJ whole genome shotgun (WGS) entry which is preliminary data.</text>
</comment>
<gene>
    <name evidence="9" type="ORF">EKI59_10090</name>
    <name evidence="8" type="ORF">H0H28_11145</name>
</gene>
<evidence type="ECO:0000256" key="4">
    <source>
        <dbReference type="PIRSR" id="PIRSR000097-1"/>
    </source>
</evidence>
<dbReference type="Proteomes" id="UP000580709">
    <property type="component" value="Unassembled WGS sequence"/>
</dbReference>
<feature type="binding site" evidence="5">
    <location>
        <position position="110"/>
    </location>
    <ligand>
        <name>substrate</name>
    </ligand>
</feature>
<evidence type="ECO:0000256" key="1">
    <source>
        <dbReference type="ARBA" id="ARBA00007905"/>
    </source>
</evidence>
<keyword evidence="11" id="KW-1185">Reference proteome</keyword>
<organism evidence="9 10">
    <name type="scientific">Corynebacterium sanguinis</name>
    <dbReference type="NCBI Taxonomy" id="2594913"/>
    <lineage>
        <taxon>Bacteria</taxon>
        <taxon>Bacillati</taxon>
        <taxon>Actinomycetota</taxon>
        <taxon>Actinomycetes</taxon>
        <taxon>Mycobacteriales</taxon>
        <taxon>Corynebacteriaceae</taxon>
        <taxon>Corynebacterium</taxon>
    </lineage>
</organism>
<evidence type="ECO:0000313" key="8">
    <source>
        <dbReference type="EMBL" id="MBA4505862.1"/>
    </source>
</evidence>
<dbReference type="SUPFAM" id="SSF51430">
    <property type="entry name" value="NAD(P)-linked oxidoreductase"/>
    <property type="match status" value="1"/>
</dbReference>
<accession>A0A6C1TWZ9</accession>
<dbReference type="RefSeq" id="WP_136649152.1">
    <property type="nucleotide sequence ID" value="NZ_CP038157.1"/>
</dbReference>
<dbReference type="EMBL" id="JACEOR010000486">
    <property type="protein sequence ID" value="MBA4505862.1"/>
    <property type="molecule type" value="Genomic_DNA"/>
</dbReference>
<dbReference type="InterPro" id="IPR018170">
    <property type="entry name" value="Aldo/ket_reductase_CS"/>
</dbReference>
<keyword evidence="2" id="KW-0521">NADP</keyword>
<evidence type="ECO:0000313" key="10">
    <source>
        <dbReference type="Proteomes" id="UP000336646"/>
    </source>
</evidence>
<protein>
    <submittedName>
        <fullName evidence="9">Aldo/keto reductase</fullName>
    </submittedName>
</protein>